<comment type="caution">
    <text evidence="8">The sequence shown here is derived from an EMBL/GenBank/DDBJ whole genome shotgun (WGS) entry which is preliminary data.</text>
</comment>
<organism evidence="8 9">
    <name type="scientific">Plakobranchus ocellatus</name>
    <dbReference type="NCBI Taxonomy" id="259542"/>
    <lineage>
        <taxon>Eukaryota</taxon>
        <taxon>Metazoa</taxon>
        <taxon>Spiralia</taxon>
        <taxon>Lophotrochozoa</taxon>
        <taxon>Mollusca</taxon>
        <taxon>Gastropoda</taxon>
        <taxon>Heterobranchia</taxon>
        <taxon>Euthyneura</taxon>
        <taxon>Panpulmonata</taxon>
        <taxon>Sacoglossa</taxon>
        <taxon>Placobranchoidea</taxon>
        <taxon>Plakobranchidae</taxon>
        <taxon>Plakobranchus</taxon>
    </lineage>
</organism>
<comment type="catalytic activity">
    <reaction evidence="6">
        <text>4-aminobutanoate + 2-oxoglutarate = succinate semialdehyde + L-glutamate</text>
        <dbReference type="Rhea" id="RHEA:23352"/>
        <dbReference type="ChEBI" id="CHEBI:16810"/>
        <dbReference type="ChEBI" id="CHEBI:29985"/>
        <dbReference type="ChEBI" id="CHEBI:57706"/>
        <dbReference type="ChEBI" id="CHEBI:59888"/>
        <dbReference type="EC" id="2.6.1.19"/>
    </reaction>
</comment>
<comment type="similarity">
    <text evidence="2 7">Belongs to the class-III pyridoxal-phosphate-dependent aminotransferase family.</text>
</comment>
<accession>A0AAV4D253</accession>
<evidence type="ECO:0000256" key="7">
    <source>
        <dbReference type="RuleBase" id="RU003560"/>
    </source>
</evidence>
<proteinExistence type="inferred from homology"/>
<dbReference type="AlphaFoldDB" id="A0AAV4D253"/>
<keyword evidence="5 7" id="KW-0663">Pyridoxal phosphate</keyword>
<dbReference type="InterPro" id="IPR015421">
    <property type="entry name" value="PyrdxlP-dep_Trfase_major"/>
</dbReference>
<evidence type="ECO:0000256" key="3">
    <source>
        <dbReference type="ARBA" id="ARBA00022576"/>
    </source>
</evidence>
<dbReference type="InterPro" id="IPR015422">
    <property type="entry name" value="PyrdxlP-dep_Trfase_small"/>
</dbReference>
<dbReference type="GO" id="GO:0030170">
    <property type="term" value="F:pyridoxal phosphate binding"/>
    <property type="evidence" value="ECO:0007669"/>
    <property type="project" value="InterPro"/>
</dbReference>
<dbReference type="FunFam" id="3.40.640.10:FF:000073">
    <property type="entry name" value="Probable 4-aminobutyrate aminotransferase"/>
    <property type="match status" value="1"/>
</dbReference>
<keyword evidence="3 8" id="KW-0032">Aminotransferase</keyword>
<dbReference type="Gene3D" id="3.40.640.10">
    <property type="entry name" value="Type I PLP-dependent aspartate aminotransferase-like (Major domain)"/>
    <property type="match status" value="1"/>
</dbReference>
<evidence type="ECO:0000256" key="1">
    <source>
        <dbReference type="ARBA" id="ARBA00001933"/>
    </source>
</evidence>
<protein>
    <submittedName>
        <fullName evidence="8">4-aminobutyrate aminotransferase, mitochondrial</fullName>
    </submittedName>
</protein>
<keyword evidence="9" id="KW-1185">Reference proteome</keyword>
<dbReference type="Proteomes" id="UP000735302">
    <property type="component" value="Unassembled WGS sequence"/>
</dbReference>
<evidence type="ECO:0000256" key="6">
    <source>
        <dbReference type="ARBA" id="ARBA00048021"/>
    </source>
</evidence>
<evidence type="ECO:0000256" key="2">
    <source>
        <dbReference type="ARBA" id="ARBA00008954"/>
    </source>
</evidence>
<dbReference type="Pfam" id="PF00202">
    <property type="entry name" value="Aminotran_3"/>
    <property type="match status" value="1"/>
</dbReference>
<dbReference type="InterPro" id="IPR005814">
    <property type="entry name" value="Aminotrans_3"/>
</dbReference>
<comment type="cofactor">
    <cofactor evidence="1">
        <name>pyridoxal 5'-phosphate</name>
        <dbReference type="ChEBI" id="CHEBI:597326"/>
    </cofactor>
</comment>
<sequence length="496" mass="54987">MSVRVLTRCNVRKSYDPGVVTVALWQFAVTVALQGHALFWHLDSGVVTVALQGHAFILAIQSQNTDLIQFFVDYDRSVGNYVADVDGNVMLDLFTQIASIPIGYNHPKVVKVLTDPANFSSFVNRPALGMFPPADFAKNLTDTLLSVAPPGLHQVQTMACGTCSVEHAMKAAFMAYRRRERGGKPPSKEEIESCVYNTPPGNPKLSVLSFKNAFHGRTMGALTLSHTKWQHKLDFPCPDWPIASFPYMQYPLEEFLTENKAEEARCLAEVEEKIASAKKSGQPVACIASEPVQCEGGDNFASPQFFQGLQDICQKNHIALLIDEVQTGCGTTGKFWMHEYFHLRDPPDLVTFAKKMLTGGFYFADNMRPTEGGRIFNTWVGDPSKIVMLKAVLDVIKEDNLVEKTANMGKQLVQILMDAQRKYPGLLSRARGLGALVAVDLSDASKRDKLVGKLREHGIHVGACGTHSVRLRPTLTIEKKHLDVFSDRLDVCLRDM</sequence>
<dbReference type="GO" id="GO:0009450">
    <property type="term" value="P:gamma-aminobutyric acid catabolic process"/>
    <property type="evidence" value="ECO:0007669"/>
    <property type="project" value="TreeGrafter"/>
</dbReference>
<dbReference type="SUPFAM" id="SSF53383">
    <property type="entry name" value="PLP-dependent transferases"/>
    <property type="match status" value="1"/>
</dbReference>
<name>A0AAV4D253_9GAST</name>
<dbReference type="Gene3D" id="3.90.1150.10">
    <property type="entry name" value="Aspartate Aminotransferase, domain 1"/>
    <property type="match status" value="1"/>
</dbReference>
<evidence type="ECO:0000313" key="8">
    <source>
        <dbReference type="EMBL" id="GFO38247.1"/>
    </source>
</evidence>
<evidence type="ECO:0000256" key="5">
    <source>
        <dbReference type="ARBA" id="ARBA00022898"/>
    </source>
</evidence>
<dbReference type="GO" id="GO:0005739">
    <property type="term" value="C:mitochondrion"/>
    <property type="evidence" value="ECO:0007669"/>
    <property type="project" value="TreeGrafter"/>
</dbReference>
<evidence type="ECO:0000256" key="4">
    <source>
        <dbReference type="ARBA" id="ARBA00022679"/>
    </source>
</evidence>
<keyword evidence="4" id="KW-0808">Transferase</keyword>
<dbReference type="GO" id="GO:0034386">
    <property type="term" value="F:4-aminobutyrate:2-oxoglutarate transaminase activity"/>
    <property type="evidence" value="ECO:0007669"/>
    <property type="project" value="UniProtKB-EC"/>
</dbReference>
<dbReference type="PANTHER" id="PTHR43206:SF1">
    <property type="entry name" value="4-AMINOBUTYRATE AMINOTRANSFERASE, MITOCHONDRIAL"/>
    <property type="match status" value="1"/>
</dbReference>
<dbReference type="PANTHER" id="PTHR43206">
    <property type="entry name" value="AMINOTRANSFERASE"/>
    <property type="match status" value="1"/>
</dbReference>
<reference evidence="8 9" key="1">
    <citation type="journal article" date="2021" name="Elife">
        <title>Chloroplast acquisition without the gene transfer in kleptoplastic sea slugs, Plakobranchus ocellatus.</title>
        <authorList>
            <person name="Maeda T."/>
            <person name="Takahashi S."/>
            <person name="Yoshida T."/>
            <person name="Shimamura S."/>
            <person name="Takaki Y."/>
            <person name="Nagai Y."/>
            <person name="Toyoda A."/>
            <person name="Suzuki Y."/>
            <person name="Arimoto A."/>
            <person name="Ishii H."/>
            <person name="Satoh N."/>
            <person name="Nishiyama T."/>
            <person name="Hasebe M."/>
            <person name="Maruyama T."/>
            <person name="Minagawa J."/>
            <person name="Obokata J."/>
            <person name="Shigenobu S."/>
        </authorList>
    </citation>
    <scope>NUCLEOTIDE SEQUENCE [LARGE SCALE GENOMIC DNA]</scope>
</reference>
<evidence type="ECO:0000313" key="9">
    <source>
        <dbReference type="Proteomes" id="UP000735302"/>
    </source>
</evidence>
<dbReference type="CDD" id="cd00610">
    <property type="entry name" value="OAT_like"/>
    <property type="match status" value="1"/>
</dbReference>
<dbReference type="InterPro" id="IPR015424">
    <property type="entry name" value="PyrdxlP-dep_Trfase"/>
</dbReference>
<gene>
    <name evidence="8" type="ORF">PoB_006475200</name>
</gene>
<dbReference type="PIRSF" id="PIRSF000521">
    <property type="entry name" value="Transaminase_4ab_Lys_Orn"/>
    <property type="match status" value="1"/>
</dbReference>
<dbReference type="EMBL" id="BLXT01007309">
    <property type="protein sequence ID" value="GFO38247.1"/>
    <property type="molecule type" value="Genomic_DNA"/>
</dbReference>